<keyword evidence="1" id="KW-0687">Ribonucleoprotein</keyword>
<evidence type="ECO:0000313" key="2">
    <source>
        <dbReference type="Proteomes" id="UP000078540"/>
    </source>
</evidence>
<gene>
    <name evidence="1" type="ORF">ALC53_09149</name>
</gene>
<dbReference type="OrthoDB" id="6020229at2759"/>
<organism evidence="1 2">
    <name type="scientific">Atta colombica</name>
    <dbReference type="NCBI Taxonomy" id="520822"/>
    <lineage>
        <taxon>Eukaryota</taxon>
        <taxon>Metazoa</taxon>
        <taxon>Ecdysozoa</taxon>
        <taxon>Arthropoda</taxon>
        <taxon>Hexapoda</taxon>
        <taxon>Insecta</taxon>
        <taxon>Pterygota</taxon>
        <taxon>Neoptera</taxon>
        <taxon>Endopterygota</taxon>
        <taxon>Hymenoptera</taxon>
        <taxon>Apocrita</taxon>
        <taxon>Aculeata</taxon>
        <taxon>Formicoidea</taxon>
        <taxon>Formicidae</taxon>
        <taxon>Myrmicinae</taxon>
        <taxon>Atta</taxon>
    </lineage>
</organism>
<proteinExistence type="predicted"/>
<evidence type="ECO:0000313" key="1">
    <source>
        <dbReference type="EMBL" id="KYM80410.1"/>
    </source>
</evidence>
<reference evidence="1 2" key="1">
    <citation type="submission" date="2015-09" db="EMBL/GenBank/DDBJ databases">
        <title>Atta colombica WGS genome.</title>
        <authorList>
            <person name="Nygaard S."/>
            <person name="Hu H."/>
            <person name="Boomsma J."/>
            <person name="Zhang G."/>
        </authorList>
    </citation>
    <scope>NUCLEOTIDE SEQUENCE [LARGE SCALE GENOMIC DNA]</scope>
    <source>
        <strain evidence="1">Treedump-2</strain>
        <tissue evidence="1">Whole body</tissue>
    </source>
</reference>
<dbReference type="EMBL" id="KQ976572">
    <property type="protein sequence ID" value="KYM80410.1"/>
    <property type="molecule type" value="Genomic_DNA"/>
</dbReference>
<accession>A0A151I1X7</accession>
<dbReference type="Proteomes" id="UP000078540">
    <property type="component" value="Unassembled WGS sequence"/>
</dbReference>
<dbReference type="InterPro" id="IPR019375">
    <property type="entry name" value="Ribosomal_bS1m"/>
</dbReference>
<protein>
    <submittedName>
        <fullName evidence="1">28S ribosomal protein S28, mitochondrial</fullName>
    </submittedName>
</protein>
<keyword evidence="2" id="KW-1185">Reference proteome</keyword>
<sequence>MNKIRRLERTLIHLRSLGVLRASSSSTRCFSTSKDSEEQSKNSLSSVEPNIEKEAAIVNENAEATEESQAKLSGFARSYEKFLHIDDKKLESPQTFVSLIRNSKFVDLGDPEGKVVRGEIYHVVNDDLYIDFGWKFHCVCQRPVKNGQYYVRGSKVRLRIKDLELSSKFLGAETDITLLEADCTLIGLISSPLQIAEQKMKITQRPRIRDI</sequence>
<dbReference type="AlphaFoldDB" id="A0A151I1X7"/>
<dbReference type="KEGG" id="acoc:108689290"/>
<dbReference type="PANTHER" id="PTHR13447:SF2">
    <property type="entry name" value="SMALL RIBOSOMAL SUBUNIT PROTEIN BS1M"/>
    <property type="match status" value="1"/>
</dbReference>
<dbReference type="PANTHER" id="PTHR13447">
    <property type="entry name" value="MITOCHONDRIAL 28S RIBOSOMAL PROTEIN S28"/>
    <property type="match status" value="1"/>
</dbReference>
<name>A0A151I1X7_9HYME</name>
<keyword evidence="1" id="KW-0689">Ribosomal protein</keyword>
<dbReference type="GO" id="GO:0005763">
    <property type="term" value="C:mitochondrial small ribosomal subunit"/>
    <property type="evidence" value="ECO:0007669"/>
    <property type="project" value="TreeGrafter"/>
</dbReference>
<dbReference type="STRING" id="520822.A0A151I1X7"/>
<dbReference type="Pfam" id="PF10246">
    <property type="entry name" value="MRP-S35"/>
    <property type="match status" value="1"/>
</dbReference>